<feature type="transmembrane region" description="Helical" evidence="2">
    <location>
        <begin position="36"/>
        <end position="58"/>
    </location>
</feature>
<keyword evidence="4" id="KW-1185">Reference proteome</keyword>
<gene>
    <name evidence="3" type="ORF">OSB_24150</name>
</gene>
<comment type="subcellular location">
    <subcellularLocation>
        <location evidence="1">Cell inner membrane</location>
        <topology evidence="1">Multi-pass membrane protein</topology>
    </subcellularLocation>
</comment>
<feature type="transmembrane region" description="Helical" evidence="2">
    <location>
        <begin position="465"/>
        <end position="481"/>
    </location>
</feature>
<accession>A0A0K0Y7T9</accession>
<dbReference type="AlphaFoldDB" id="A0A0K0Y7T9"/>
<dbReference type="KEGG" id="otm:OSB_24150"/>
<sequence>MTTAENRALSEEELQELVAASDSGARSPTGAVGKMIAITALLWSSFQVLLASPIGPYILPGDLINNSRQIHLAFAIFLSAMAYPLFKNSPRDSIPWYDWILGLGGAFLALYGYFFYDKIVGNGGLADHSDSYFALAGLIFLFIAAYRTLGPVMVLLAVVFLGYVFFGSSEIVPDQIRWAGASLRKAMSHMWITSEGVFGIALGVSTRFVFLFVLFGALLDKAGAGNYFIKMAFGALGHLRGGPAKAAVVGSAATGLISGSSIANVVTTGTFTIPLMKRVGFSAEKAGSVEVASSVNGQIMPPVMGAAAFLMVEYVGISYVEVITHAFLPAIISYIALVYIVHLEAVKNNMPTIGNKAVNMFNTVLGMFGFFAGFALLCYATQYPVAAIVSLFPEGSGLILAILLGLVYVGLIYLASKVEDLEPDDPNAKVVELPDLAQIYKSGLYYLLPIIVLVYFLMIERKSPGLSAFWATFMLFGILLTQKSLKAFFRGEDNPISRLKDGLFDLIDGMIDGARNMIGIGLATATAGIIVGTVSLTGIGQVMADFVEFLSGGNLILMLIFVAILSLILGMGLPTTANYIVVSSLMVAVVVELGAQSGLVVPLIAVHLFVFYFGIMADVTPPVGLASFAAAAVSGGDAIRTGFTAFFYSLRTVALPFVFIFNTDLLLIDVTVTQGIIVFITATIGILVFTAATMNWFLTKNRIWETVALLVIAFALFRPGFFMNQIQPPFEEIEPAAFSQALADAEPGSTLRTIISGPDFDTFERKDVTVPLTVPDVEGADARLDALGIILVPDGDAQNMDEPGFGTELSDALSSFDFYGDEPVAISSVQVASNQMPKELIWIPALLLLALIAFLQKSRAPAPTLREGEVA</sequence>
<evidence type="ECO:0000313" key="4">
    <source>
        <dbReference type="Proteomes" id="UP000067444"/>
    </source>
</evidence>
<feature type="transmembrane region" description="Helical" evidence="2">
    <location>
        <begin position="154"/>
        <end position="176"/>
    </location>
</feature>
<feature type="transmembrane region" description="Helical" evidence="2">
    <location>
        <begin position="585"/>
        <end position="605"/>
    </location>
</feature>
<dbReference type="InterPro" id="IPR010656">
    <property type="entry name" value="DctM"/>
</dbReference>
<keyword evidence="1" id="KW-1003">Cell membrane</keyword>
<dbReference type="InterPro" id="IPR021814">
    <property type="entry name" value="DUF3394"/>
</dbReference>
<reference evidence="3 4" key="1">
    <citation type="journal article" date="2015" name="Genome Announc.">
        <title>Closed Genome Sequence of Octadecabacter temperatus SB1, the First Mesophilic Species of the Genus Octadecabacter.</title>
        <authorList>
            <person name="Voget S."/>
            <person name="Billerbeck S."/>
            <person name="Simon M."/>
            <person name="Daniel R."/>
        </authorList>
    </citation>
    <scope>NUCLEOTIDE SEQUENCE [LARGE SCALE GENOMIC DNA]</scope>
    <source>
        <strain evidence="3 4">SB1</strain>
    </source>
</reference>
<feature type="transmembrane region" description="Helical" evidence="2">
    <location>
        <begin position="675"/>
        <end position="698"/>
    </location>
</feature>
<feature type="transmembrane region" description="Helical" evidence="2">
    <location>
        <begin position="357"/>
        <end position="377"/>
    </location>
</feature>
<keyword evidence="1" id="KW-0813">Transport</keyword>
<dbReference type="NCBIfam" id="TIGR02123">
    <property type="entry name" value="TRAP_fused"/>
    <property type="match status" value="1"/>
</dbReference>
<feature type="transmembrane region" description="Helical" evidence="2">
    <location>
        <begin position="443"/>
        <end position="459"/>
    </location>
</feature>
<feature type="transmembrane region" description="Helical" evidence="2">
    <location>
        <begin position="555"/>
        <end position="573"/>
    </location>
</feature>
<evidence type="ECO:0000256" key="1">
    <source>
        <dbReference type="RuleBase" id="RU369079"/>
    </source>
</evidence>
<feature type="transmembrane region" description="Helical" evidence="2">
    <location>
        <begin position="326"/>
        <end position="345"/>
    </location>
</feature>
<dbReference type="RefSeq" id="WP_049835212.1">
    <property type="nucleotide sequence ID" value="NZ_CP012160.1"/>
</dbReference>
<keyword evidence="2" id="KW-0472">Membrane</keyword>
<dbReference type="PATRIC" id="fig|1458307.3.peg.2436"/>
<feature type="transmembrane region" description="Helical" evidence="2">
    <location>
        <begin position="70"/>
        <end position="86"/>
    </location>
</feature>
<evidence type="ECO:0000256" key="2">
    <source>
        <dbReference type="SAM" id="Phobius"/>
    </source>
</evidence>
<keyword evidence="2" id="KW-0812">Transmembrane</keyword>
<protein>
    <submittedName>
        <fullName evidence="3">DctM-like transporter</fullName>
    </submittedName>
</protein>
<dbReference type="Pfam" id="PF11874">
    <property type="entry name" value="DUF3394"/>
    <property type="match status" value="1"/>
</dbReference>
<dbReference type="EMBL" id="CP012160">
    <property type="protein sequence ID" value="AKS46951.1"/>
    <property type="molecule type" value="Genomic_DNA"/>
</dbReference>
<dbReference type="Proteomes" id="UP000067444">
    <property type="component" value="Chromosome"/>
</dbReference>
<feature type="transmembrane region" description="Helical" evidence="2">
    <location>
        <begin position="196"/>
        <end position="219"/>
    </location>
</feature>
<feature type="transmembrane region" description="Helical" evidence="2">
    <location>
        <begin position="98"/>
        <end position="116"/>
    </location>
</feature>
<feature type="transmembrane region" description="Helical" evidence="2">
    <location>
        <begin position="703"/>
        <end position="721"/>
    </location>
</feature>
<feature type="transmembrane region" description="Helical" evidence="2">
    <location>
        <begin position="645"/>
        <end position="663"/>
    </location>
</feature>
<dbReference type="OrthoDB" id="9759894at2"/>
<name>A0A0K0Y7T9_9RHOB</name>
<evidence type="ECO:0000313" key="3">
    <source>
        <dbReference type="EMBL" id="AKS46951.1"/>
    </source>
</evidence>
<comment type="function">
    <text evidence="1">Part of the tripartite ATP-independent periplasmic (TRAP) transport system.</text>
</comment>
<dbReference type="GO" id="GO:0005886">
    <property type="term" value="C:plasma membrane"/>
    <property type="evidence" value="ECO:0007669"/>
    <property type="project" value="UniProtKB-SubCell"/>
</dbReference>
<proteinExistence type="predicted"/>
<dbReference type="GO" id="GO:0022857">
    <property type="term" value="F:transmembrane transporter activity"/>
    <property type="evidence" value="ECO:0007669"/>
    <property type="project" value="UniProtKB-UniRule"/>
</dbReference>
<dbReference type="PANTHER" id="PTHR43849">
    <property type="entry name" value="BLL3936 PROTEIN"/>
    <property type="match status" value="1"/>
</dbReference>
<dbReference type="PANTHER" id="PTHR43849:SF2">
    <property type="entry name" value="BLL3936 PROTEIN"/>
    <property type="match status" value="1"/>
</dbReference>
<organism evidence="3 4">
    <name type="scientific">Octadecabacter temperatus</name>
    <dbReference type="NCBI Taxonomy" id="1458307"/>
    <lineage>
        <taxon>Bacteria</taxon>
        <taxon>Pseudomonadati</taxon>
        <taxon>Pseudomonadota</taxon>
        <taxon>Alphaproteobacteria</taxon>
        <taxon>Rhodobacterales</taxon>
        <taxon>Roseobacteraceae</taxon>
        <taxon>Octadecabacter</taxon>
    </lineage>
</organism>
<dbReference type="STRING" id="1458307.OSB_24150"/>
<feature type="transmembrane region" description="Helical" evidence="2">
    <location>
        <begin position="520"/>
        <end position="543"/>
    </location>
</feature>
<feature type="transmembrane region" description="Helical" evidence="2">
    <location>
        <begin position="611"/>
        <end position="633"/>
    </location>
</feature>
<dbReference type="InterPro" id="IPR011853">
    <property type="entry name" value="TRAP_DctM-Dct_fused"/>
</dbReference>
<keyword evidence="1" id="KW-0997">Cell inner membrane</keyword>
<keyword evidence="2" id="KW-1133">Transmembrane helix</keyword>
<dbReference type="Pfam" id="PF06808">
    <property type="entry name" value="DctM"/>
    <property type="match status" value="2"/>
</dbReference>
<feature type="transmembrane region" description="Helical" evidence="2">
    <location>
        <begin position="397"/>
        <end position="415"/>
    </location>
</feature>